<reference evidence="2" key="1">
    <citation type="submission" date="2010-07" db="EMBL/GenBank/DDBJ databases">
        <authorList>
            <consortium name="CONSOLIDER consortium CSD2007-00005"/>
            <person name="Guazzaroni M.-E."/>
            <person name="Richter M."/>
            <person name="Garcia-Salamanca A."/>
            <person name="Yarza P."/>
            <person name="Ferrer M."/>
        </authorList>
    </citation>
    <scope>NUCLEOTIDE SEQUENCE</scope>
</reference>
<organism evidence="2">
    <name type="scientific">sediment metagenome</name>
    <dbReference type="NCBI Taxonomy" id="749907"/>
    <lineage>
        <taxon>unclassified sequences</taxon>
        <taxon>metagenomes</taxon>
        <taxon>ecological metagenomes</taxon>
    </lineage>
</organism>
<reference evidence="2" key="2">
    <citation type="journal article" date="2011" name="Microb. Ecol.">
        <title>Taxonomic and Functional Metagenomic Profiling of the Microbial Community in the Anoxic Sediment of a Sub-saline Shallow Lake (Laguna de Carrizo, Central Spain).</title>
        <authorList>
            <person name="Ferrer M."/>
            <person name="Guazzaroni M.E."/>
            <person name="Richter M."/>
            <person name="Garcia-Salamanca A."/>
            <person name="Yarza P."/>
            <person name="Suarez-Suarez A."/>
            <person name="Solano J."/>
            <person name="Alcaide M."/>
            <person name="van Dillewijn P."/>
            <person name="Molina-Henares M.A."/>
            <person name="Lopez-Cortes N."/>
            <person name="Al-Ramahi Y."/>
            <person name="Guerrero C."/>
            <person name="Acosta A."/>
            <person name="de Eugenio L.I."/>
            <person name="Martinez V."/>
            <person name="Marques S."/>
            <person name="Rojo F."/>
            <person name="Santero E."/>
            <person name="Genilloud O."/>
            <person name="Perez-Perez J."/>
            <person name="Rossello-Mora R."/>
            <person name="Ramos J.L."/>
        </authorList>
    </citation>
    <scope>NUCLEOTIDE SEQUENCE</scope>
</reference>
<feature type="compositionally biased region" description="Polar residues" evidence="1">
    <location>
        <begin position="33"/>
        <end position="43"/>
    </location>
</feature>
<evidence type="ECO:0000313" key="2">
    <source>
        <dbReference type="EMBL" id="EFK96468.1"/>
    </source>
</evidence>
<dbReference type="EMBL" id="ADZX01000472">
    <property type="protein sequence ID" value="EFK96468.1"/>
    <property type="molecule type" value="Genomic_DNA"/>
</dbReference>
<gene>
    <name evidence="2" type="ORF">LDC_1498</name>
</gene>
<feature type="region of interest" description="Disordered" evidence="1">
    <location>
        <begin position="23"/>
        <end position="55"/>
    </location>
</feature>
<evidence type="ECO:0000256" key="1">
    <source>
        <dbReference type="SAM" id="MobiDB-lite"/>
    </source>
</evidence>
<protein>
    <submittedName>
        <fullName evidence="2">Uncharacterized protein</fullName>
    </submittedName>
</protein>
<name>D9PIY9_9ZZZZ</name>
<proteinExistence type="predicted"/>
<dbReference type="AlphaFoldDB" id="D9PIY9"/>
<sequence length="55" mass="5993">MKTNSSLLETIPFLFRSFEKVQMPPLMSGSTGGPTQYTTSSGGRETEYDDDPGDS</sequence>
<comment type="caution">
    <text evidence="2">The sequence shown here is derived from an EMBL/GenBank/DDBJ whole genome shotgun (WGS) entry which is preliminary data.</text>
</comment>
<accession>D9PIY9</accession>